<reference evidence="2" key="1">
    <citation type="journal article" date="2019" name="Int. J. Syst. Evol. Microbiol.">
        <title>The Global Catalogue of Microorganisms (GCM) 10K type strain sequencing project: providing services to taxonomists for standard genome sequencing and annotation.</title>
        <authorList>
            <consortium name="The Broad Institute Genomics Platform"/>
            <consortium name="The Broad Institute Genome Sequencing Center for Infectious Disease"/>
            <person name="Wu L."/>
            <person name="Ma J."/>
        </authorList>
    </citation>
    <scope>NUCLEOTIDE SEQUENCE [LARGE SCALE GENOMIC DNA]</scope>
    <source>
        <strain evidence="2">CCUG 57263</strain>
    </source>
</reference>
<organism evidence="1 2">
    <name type="scientific">Paenibacillus residui</name>
    <dbReference type="NCBI Taxonomy" id="629724"/>
    <lineage>
        <taxon>Bacteria</taxon>
        <taxon>Bacillati</taxon>
        <taxon>Bacillota</taxon>
        <taxon>Bacilli</taxon>
        <taxon>Bacillales</taxon>
        <taxon>Paenibacillaceae</taxon>
        <taxon>Paenibacillus</taxon>
    </lineage>
</organism>
<accession>A0ABW3DB69</accession>
<keyword evidence="2" id="KW-1185">Reference proteome</keyword>
<dbReference type="Proteomes" id="UP001597120">
    <property type="component" value="Unassembled WGS sequence"/>
</dbReference>
<evidence type="ECO:0000313" key="1">
    <source>
        <dbReference type="EMBL" id="MFD0870750.1"/>
    </source>
</evidence>
<dbReference type="EMBL" id="JBHTIU010000059">
    <property type="protein sequence ID" value="MFD0870750.1"/>
    <property type="molecule type" value="Genomic_DNA"/>
</dbReference>
<proteinExistence type="predicted"/>
<protein>
    <submittedName>
        <fullName evidence="1">Uncharacterized protein</fullName>
    </submittedName>
</protein>
<dbReference type="RefSeq" id="WP_144933494.1">
    <property type="nucleotide sequence ID" value="NZ_JBHTIU010000059.1"/>
</dbReference>
<name>A0ABW3DB69_9BACL</name>
<evidence type="ECO:0000313" key="2">
    <source>
        <dbReference type="Proteomes" id="UP001597120"/>
    </source>
</evidence>
<gene>
    <name evidence="1" type="ORF">ACFQ03_16470</name>
</gene>
<sequence length="80" mass="9120">MTGRLMKKELSADLVFRSGNTSAWKSEEQLARELAAWVAGVLSKYPDPEETRTERRGRDYFLELSSLPLCKSGQKEGERK</sequence>
<comment type="caution">
    <text evidence="1">The sequence shown here is derived from an EMBL/GenBank/DDBJ whole genome shotgun (WGS) entry which is preliminary data.</text>
</comment>